<accession>A0A3S5D869</accession>
<dbReference type="KEGG" id="sof:NCTC11214_05771"/>
<name>A0A3S5D869_SEROD</name>
<proteinExistence type="predicted"/>
<evidence type="ECO:0000313" key="1">
    <source>
        <dbReference type="EMBL" id="VDZ66039.1"/>
    </source>
</evidence>
<reference evidence="1 2" key="1">
    <citation type="submission" date="2018-12" db="EMBL/GenBank/DDBJ databases">
        <authorList>
            <consortium name="Pathogen Informatics"/>
        </authorList>
    </citation>
    <scope>NUCLEOTIDE SEQUENCE [LARGE SCALE GENOMIC DNA]</scope>
    <source>
        <strain evidence="1 2">NCTC11214</strain>
    </source>
</reference>
<gene>
    <name evidence="1" type="ORF">NCTC11214_05771</name>
</gene>
<dbReference type="Proteomes" id="UP000281391">
    <property type="component" value="Chromosome"/>
</dbReference>
<evidence type="ECO:0000313" key="2">
    <source>
        <dbReference type="Proteomes" id="UP000281391"/>
    </source>
</evidence>
<organism evidence="1 2">
    <name type="scientific">Serratia odorifera</name>
    <dbReference type="NCBI Taxonomy" id="618"/>
    <lineage>
        <taxon>Bacteria</taxon>
        <taxon>Pseudomonadati</taxon>
        <taxon>Pseudomonadota</taxon>
        <taxon>Gammaproteobacteria</taxon>
        <taxon>Enterobacterales</taxon>
        <taxon>Yersiniaceae</taxon>
        <taxon>Serratia</taxon>
    </lineage>
</organism>
<dbReference type="EMBL" id="LR134117">
    <property type="protein sequence ID" value="VDZ66039.1"/>
    <property type="molecule type" value="Genomic_DNA"/>
</dbReference>
<dbReference type="RefSeq" id="WP_277872520.1">
    <property type="nucleotide sequence ID" value="NZ_LR134117.1"/>
</dbReference>
<sequence length="43" mass="4649">MLEGASLAIDSNDQNPRTLANRQFFKALSGKQDRKAQVVCVAG</sequence>
<protein>
    <submittedName>
        <fullName evidence="1">Uncharacterized protein</fullName>
    </submittedName>
</protein>
<dbReference type="AlphaFoldDB" id="A0A3S5D869"/>